<protein>
    <submittedName>
        <fullName evidence="7">Metal ABC transporter ATP-binding protein</fullName>
    </submittedName>
</protein>
<accession>A0ABP9L366</accession>
<feature type="region of interest" description="Disordered" evidence="5">
    <location>
        <begin position="223"/>
        <end position="255"/>
    </location>
</feature>
<keyword evidence="4 7" id="KW-0067">ATP-binding</keyword>
<dbReference type="PANTHER" id="PTHR42734">
    <property type="entry name" value="METAL TRANSPORT SYSTEM ATP-BINDING PROTEIN TM_0124-RELATED"/>
    <property type="match status" value="1"/>
</dbReference>
<comment type="similarity">
    <text evidence="1">Belongs to the ABC transporter superfamily.</text>
</comment>
<dbReference type="PANTHER" id="PTHR42734:SF5">
    <property type="entry name" value="IRON TRANSPORT SYSTEM ATP-BINDING PROTEIN HI_0361-RELATED"/>
    <property type="match status" value="1"/>
</dbReference>
<dbReference type="InterPro" id="IPR050153">
    <property type="entry name" value="Metal_Ion_Import_ABC"/>
</dbReference>
<organism evidence="7 8">
    <name type="scientific">Streptomyces similanensis</name>
    <dbReference type="NCBI Taxonomy" id="1274988"/>
    <lineage>
        <taxon>Bacteria</taxon>
        <taxon>Bacillati</taxon>
        <taxon>Actinomycetota</taxon>
        <taxon>Actinomycetes</taxon>
        <taxon>Kitasatosporales</taxon>
        <taxon>Streptomycetaceae</taxon>
        <taxon>Streptomyces</taxon>
    </lineage>
</organism>
<evidence type="ECO:0000256" key="1">
    <source>
        <dbReference type="ARBA" id="ARBA00005417"/>
    </source>
</evidence>
<dbReference type="SUPFAM" id="SSF52540">
    <property type="entry name" value="P-loop containing nucleoside triphosphate hydrolases"/>
    <property type="match status" value="1"/>
</dbReference>
<keyword evidence="2" id="KW-0813">Transport</keyword>
<proteinExistence type="inferred from homology"/>
<evidence type="ECO:0000259" key="6">
    <source>
        <dbReference type="PROSITE" id="PS50893"/>
    </source>
</evidence>
<evidence type="ECO:0000256" key="2">
    <source>
        <dbReference type="ARBA" id="ARBA00022448"/>
    </source>
</evidence>
<dbReference type="GO" id="GO:0005524">
    <property type="term" value="F:ATP binding"/>
    <property type="evidence" value="ECO:0007669"/>
    <property type="project" value="UniProtKB-KW"/>
</dbReference>
<dbReference type="RefSeq" id="WP_345670716.1">
    <property type="nucleotide sequence ID" value="NZ_BAABKC010000086.1"/>
</dbReference>
<evidence type="ECO:0000256" key="3">
    <source>
        <dbReference type="ARBA" id="ARBA00022741"/>
    </source>
</evidence>
<evidence type="ECO:0000313" key="7">
    <source>
        <dbReference type="EMBL" id="GAA5070097.1"/>
    </source>
</evidence>
<comment type="caution">
    <text evidence="7">The sequence shown here is derived from an EMBL/GenBank/DDBJ whole genome shotgun (WGS) entry which is preliminary data.</text>
</comment>
<evidence type="ECO:0000313" key="8">
    <source>
        <dbReference type="Proteomes" id="UP001500124"/>
    </source>
</evidence>
<sequence length="255" mass="26735">MGEPVISLRGVRAELGGRPVLRGIDLTVRRGEVVALLGANGSGKSTAVRAVIGQVPLAAGEIELFGTARHRFRDWARVGYVPQRTTAASGVPATVTEIVSAGRLARTRFGRFRKADRDAVQRALAGVGMADRAKDSAFALSGGQQQRVLIARALACEPELLIMDEPMAGVDLASQGVLADTLRDQVAAGSTVLLVLHELGPLEPLIDRAVVLRDGCVLHDGPPPKAVGQHALPGHDHVHPHDAAGAEPIRTGLLS</sequence>
<dbReference type="Pfam" id="PF00005">
    <property type="entry name" value="ABC_tran"/>
    <property type="match status" value="1"/>
</dbReference>
<keyword evidence="3" id="KW-0547">Nucleotide-binding</keyword>
<dbReference type="PROSITE" id="PS00211">
    <property type="entry name" value="ABC_TRANSPORTER_1"/>
    <property type="match status" value="1"/>
</dbReference>
<dbReference type="InterPro" id="IPR017871">
    <property type="entry name" value="ABC_transporter-like_CS"/>
</dbReference>
<feature type="domain" description="ABC transporter" evidence="6">
    <location>
        <begin position="6"/>
        <end position="239"/>
    </location>
</feature>
<gene>
    <name evidence="7" type="ORF">GCM10023336_54850</name>
</gene>
<reference evidence="8" key="1">
    <citation type="journal article" date="2019" name="Int. J. Syst. Evol. Microbiol.">
        <title>The Global Catalogue of Microorganisms (GCM) 10K type strain sequencing project: providing services to taxonomists for standard genome sequencing and annotation.</title>
        <authorList>
            <consortium name="The Broad Institute Genomics Platform"/>
            <consortium name="The Broad Institute Genome Sequencing Center for Infectious Disease"/>
            <person name="Wu L."/>
            <person name="Ma J."/>
        </authorList>
    </citation>
    <scope>NUCLEOTIDE SEQUENCE [LARGE SCALE GENOMIC DNA]</scope>
    <source>
        <strain evidence="8">JCM 18410</strain>
    </source>
</reference>
<dbReference type="Proteomes" id="UP001500124">
    <property type="component" value="Unassembled WGS sequence"/>
</dbReference>
<name>A0ABP9L366_9ACTN</name>
<dbReference type="SMART" id="SM00382">
    <property type="entry name" value="AAA"/>
    <property type="match status" value="1"/>
</dbReference>
<dbReference type="EMBL" id="BAABKC010000086">
    <property type="protein sequence ID" value="GAA5070097.1"/>
    <property type="molecule type" value="Genomic_DNA"/>
</dbReference>
<feature type="compositionally biased region" description="Basic and acidic residues" evidence="5">
    <location>
        <begin position="233"/>
        <end position="244"/>
    </location>
</feature>
<evidence type="ECO:0000256" key="5">
    <source>
        <dbReference type="SAM" id="MobiDB-lite"/>
    </source>
</evidence>
<evidence type="ECO:0000256" key="4">
    <source>
        <dbReference type="ARBA" id="ARBA00022840"/>
    </source>
</evidence>
<keyword evidence="8" id="KW-1185">Reference proteome</keyword>
<dbReference type="InterPro" id="IPR027417">
    <property type="entry name" value="P-loop_NTPase"/>
</dbReference>
<dbReference type="PROSITE" id="PS50893">
    <property type="entry name" value="ABC_TRANSPORTER_2"/>
    <property type="match status" value="1"/>
</dbReference>
<dbReference type="InterPro" id="IPR003593">
    <property type="entry name" value="AAA+_ATPase"/>
</dbReference>
<dbReference type="Gene3D" id="3.40.50.300">
    <property type="entry name" value="P-loop containing nucleotide triphosphate hydrolases"/>
    <property type="match status" value="1"/>
</dbReference>
<dbReference type="InterPro" id="IPR003439">
    <property type="entry name" value="ABC_transporter-like_ATP-bd"/>
</dbReference>